<reference evidence="1 2" key="1">
    <citation type="submission" date="2020-04" db="EMBL/GenBank/DDBJ databases">
        <title>MicrobeNet Type strains.</title>
        <authorList>
            <person name="Nicholson A.C."/>
        </authorList>
    </citation>
    <scope>NUCLEOTIDE SEQUENCE [LARGE SCALE GENOMIC DNA]</scope>
    <source>
        <strain evidence="1 2">DSM 44113</strain>
    </source>
</reference>
<proteinExistence type="predicted"/>
<keyword evidence="2" id="KW-1185">Reference proteome</keyword>
<accession>A0A846X2I7</accession>
<dbReference type="Proteomes" id="UP000582646">
    <property type="component" value="Unassembled WGS sequence"/>
</dbReference>
<dbReference type="EMBL" id="JAAXOQ010000018">
    <property type="protein sequence ID" value="NKY19534.1"/>
    <property type="molecule type" value="Genomic_DNA"/>
</dbReference>
<name>A0A846X2I7_9ACTN</name>
<evidence type="ECO:0000313" key="1">
    <source>
        <dbReference type="EMBL" id="NKY19534.1"/>
    </source>
</evidence>
<organism evidence="1 2">
    <name type="scientific">Tsukamurella spumae</name>
    <dbReference type="NCBI Taxonomy" id="44753"/>
    <lineage>
        <taxon>Bacteria</taxon>
        <taxon>Bacillati</taxon>
        <taxon>Actinomycetota</taxon>
        <taxon>Actinomycetes</taxon>
        <taxon>Mycobacteriales</taxon>
        <taxon>Tsukamurellaceae</taxon>
        <taxon>Tsukamurella</taxon>
    </lineage>
</organism>
<comment type="caution">
    <text evidence="1">The sequence shown here is derived from an EMBL/GenBank/DDBJ whole genome shotgun (WGS) entry which is preliminary data.</text>
</comment>
<sequence length="189" mass="18732">MAVVAAGFFDVVLADAEEDVVLLAEALVDGLVVVFGEAGVDVVVVVWAGGETMMIGGRGIWTLTGGGAGGVGAVEVTVTVAVLVGAGIPSGATTGGSTAVRVGGRTAADGAGTWALDDELFAIGEAPPLPTTRPGFAPVTVDSSATGRCSADSPHPARVTATMTMPSAAMDRAARGIWKFLICAVLLCF</sequence>
<dbReference type="RefSeq" id="WP_168546527.1">
    <property type="nucleotide sequence ID" value="NZ_BAAAKS010000054.1"/>
</dbReference>
<gene>
    <name evidence="1" type="ORF">HF999_14295</name>
</gene>
<dbReference type="AlphaFoldDB" id="A0A846X2I7"/>
<evidence type="ECO:0000313" key="2">
    <source>
        <dbReference type="Proteomes" id="UP000582646"/>
    </source>
</evidence>
<protein>
    <submittedName>
        <fullName evidence="1">Uncharacterized protein</fullName>
    </submittedName>
</protein>